<dbReference type="GO" id="GO:0006313">
    <property type="term" value="P:DNA transposition"/>
    <property type="evidence" value="ECO:0007669"/>
    <property type="project" value="InterPro"/>
</dbReference>
<protein>
    <submittedName>
        <fullName evidence="2">Tn3 family transposase</fullName>
    </submittedName>
</protein>
<proteinExistence type="predicted"/>
<dbReference type="InterPro" id="IPR002513">
    <property type="entry name" value="Tn3_Tnp_DDE_dom"/>
</dbReference>
<dbReference type="EMBL" id="JAPXIC010000040">
    <property type="protein sequence ID" value="MCZ4718760.1"/>
    <property type="molecule type" value="Genomic_DNA"/>
</dbReference>
<gene>
    <name evidence="2" type="ORF">O6C86_05970</name>
</gene>
<comment type="caution">
    <text evidence="2">The sequence shown here is derived from an EMBL/GenBank/DDBJ whole genome shotgun (WGS) entry which is preliminary data.</text>
</comment>
<feature type="domain" description="Tn3 transposase DDE" evidence="1">
    <location>
        <begin position="13"/>
        <end position="105"/>
    </location>
</feature>
<dbReference type="RefSeq" id="WP_011946206.1">
    <property type="nucleotide sequence ID" value="NZ_BAZA01000116.1"/>
</dbReference>
<accession>A0AAP3HCY6</accession>
<evidence type="ECO:0000313" key="2">
    <source>
        <dbReference type="EMBL" id="MCZ4718760.1"/>
    </source>
</evidence>
<evidence type="ECO:0000259" key="1">
    <source>
        <dbReference type="Pfam" id="PF01526"/>
    </source>
</evidence>
<dbReference type="GO" id="GO:0004803">
    <property type="term" value="F:transposase activity"/>
    <property type="evidence" value="ECO:0007669"/>
    <property type="project" value="InterPro"/>
</dbReference>
<reference evidence="2" key="1">
    <citation type="submission" date="2022-12" db="EMBL/GenBank/DDBJ databases">
        <title>Comparative genomics of Legionella pneumophila isolates from the West Bank and Germany support molecular epidemiology of Legionnaires disease.</title>
        <authorList>
            <person name="Zayed A.R."/>
            <person name="Bitar D.M."/>
            <person name="Steinert M."/>
            <person name="Lueck C."/>
            <person name="Brettar I."/>
            <person name="Hoefle M.G."/>
            <person name="Bunk B."/>
        </authorList>
    </citation>
    <scope>NUCLEOTIDE SEQUENCE</scope>
    <source>
        <strain evidence="2">H23</strain>
    </source>
</reference>
<dbReference type="Pfam" id="PF01526">
    <property type="entry name" value="DDE_Tnp_Tn3"/>
    <property type="match status" value="1"/>
</dbReference>
<sequence>MFSIKSIDNYTGIIRPSGVIDKSLIKAEERGILRVLLSLLLQENTQSIIVKKINSSARYGRLKKALFEYNKILKSTHVLNLIDNMALRKAIRAARNRTEAYHQLQGLKNISNPDVNTAIIIFTRLSISFPNLLNFGGL</sequence>
<organism evidence="2 3">
    <name type="scientific">Legionella pneumophila</name>
    <dbReference type="NCBI Taxonomy" id="446"/>
    <lineage>
        <taxon>Bacteria</taxon>
        <taxon>Pseudomonadati</taxon>
        <taxon>Pseudomonadota</taxon>
        <taxon>Gammaproteobacteria</taxon>
        <taxon>Legionellales</taxon>
        <taxon>Legionellaceae</taxon>
        <taxon>Legionella</taxon>
    </lineage>
</organism>
<name>A0AAP3HCY6_LEGPN</name>
<evidence type="ECO:0000313" key="3">
    <source>
        <dbReference type="Proteomes" id="UP001071279"/>
    </source>
</evidence>
<dbReference type="Proteomes" id="UP001071279">
    <property type="component" value="Unassembled WGS sequence"/>
</dbReference>
<dbReference type="AlphaFoldDB" id="A0AAP3HCY6"/>